<dbReference type="GO" id="GO:0043565">
    <property type="term" value="F:sequence-specific DNA binding"/>
    <property type="evidence" value="ECO:0007669"/>
    <property type="project" value="InterPro"/>
</dbReference>
<sequence length="889" mass="101718">MSRKSGYSFKCIIKSCGEMKTQKDSISFFSFPKDPARCEIWLERCQLPADTLSQKNVKLCGKHFEKIMFLNFLENRLKPDAIPTLFPDNCDVSTTDLSSEKVRTCTSSSNTVSCDSNTPLNISDDPGSSKSCTTVAYGNNEILALPLPGSPVVPDSIDYAISPGTSSFSSEKSTYLDSPSDFTSSSSSKGCQTLKSWSEKTPRKVLLRQQLKIEKEARLKAENTILALSNQLSEFNTVENLLSLCEQHLSPAVLTIVKSNLMCKTRNPHGYRYTNDMKQLVLTIYFLGPSVYRFLKSILSLPSVRTLRRVTSKYELIPGLNDFLFDFVKFKISTFKTEALDCILCADEMSLKTHLYNSLPKDEIIGFHQTNLTKTYEAAKYALALMIRGINVTWKQPVAYFFVSESCRSLDLSDIIMSTIKKLLKISLNVKAFVTDQGSNFVSFSKSVYVSPQRPYFTVDGKEIVYLFDPPHLLKSTRNMFFKHNFSIDDELTDNKYIIQFYNVDSKLNLRLAPKLTHAHINPGPFEKMRVYLAAQVFSQSVAAGMNTHLELGKLPLEAKCTINFIDKMDKLFDIFNSCKVPNSKSYRRPFKNTSMQIEHLSMMLSFFKKIKVISKVNGTDVTSRMNFINGWLISINGLLKLWILLNESTRHPSDYVLFTNRLNQDCLENLFGMFRNKNGNNRNPTPVQFYIAFQNLFCLNYFQHLPNANCIKDINDILCHINPQEVGPTNVVLPEPSSRGTYFNFQIGTVDYRHLNLPEKNALHYVCGYLYSKCLSQHSCDLCIEYGRSQTNLDQAFLLCYFKAYTNTAQTTYGNLQMPENDFYEYIYELENIFIERFPMFAIAKGVAYKLNEFLCNVPFKHPCPNFDYVYLIKLFVRKLSHQDRENI</sequence>
<evidence type="ECO:0000256" key="2">
    <source>
        <dbReference type="ARBA" id="ARBA00022771"/>
    </source>
</evidence>
<organism evidence="7 8">
    <name type="scientific">Aphis glycines</name>
    <name type="common">Soybean aphid</name>
    <dbReference type="NCBI Taxonomy" id="307491"/>
    <lineage>
        <taxon>Eukaryota</taxon>
        <taxon>Metazoa</taxon>
        <taxon>Ecdysozoa</taxon>
        <taxon>Arthropoda</taxon>
        <taxon>Hexapoda</taxon>
        <taxon>Insecta</taxon>
        <taxon>Pterygota</taxon>
        <taxon>Neoptera</taxon>
        <taxon>Paraneoptera</taxon>
        <taxon>Hemiptera</taxon>
        <taxon>Sternorrhyncha</taxon>
        <taxon>Aphidomorpha</taxon>
        <taxon>Aphidoidea</taxon>
        <taxon>Aphididae</taxon>
        <taxon>Aphidini</taxon>
        <taxon>Aphis</taxon>
        <taxon>Aphis</taxon>
    </lineage>
</organism>
<dbReference type="InterPro" id="IPR006612">
    <property type="entry name" value="THAP_Znf"/>
</dbReference>
<name>A0A6G0T994_APHGL</name>
<dbReference type="AlphaFoldDB" id="A0A6G0T994"/>
<dbReference type="SMART" id="SM00980">
    <property type="entry name" value="THAP"/>
    <property type="match status" value="1"/>
</dbReference>
<gene>
    <name evidence="7" type="ORF">AGLY_012541</name>
</gene>
<dbReference type="OrthoDB" id="6610657at2759"/>
<dbReference type="GO" id="GO:0008270">
    <property type="term" value="F:zinc ion binding"/>
    <property type="evidence" value="ECO:0007669"/>
    <property type="project" value="UniProtKB-KW"/>
</dbReference>
<keyword evidence="2 5" id="KW-0863">Zinc-finger</keyword>
<evidence type="ECO:0000256" key="4">
    <source>
        <dbReference type="ARBA" id="ARBA00023125"/>
    </source>
</evidence>
<dbReference type="Pfam" id="PF12017">
    <property type="entry name" value="Tnp_P_element"/>
    <property type="match status" value="1"/>
</dbReference>
<evidence type="ECO:0000256" key="3">
    <source>
        <dbReference type="ARBA" id="ARBA00022833"/>
    </source>
</evidence>
<dbReference type="Proteomes" id="UP000475862">
    <property type="component" value="Unassembled WGS sequence"/>
</dbReference>
<accession>A0A6G0T994</accession>
<keyword evidence="1" id="KW-0479">Metal-binding</keyword>
<dbReference type="PANTHER" id="PTHR46600">
    <property type="entry name" value="THAP DOMAIN-CONTAINING"/>
    <property type="match status" value="1"/>
</dbReference>
<dbReference type="InterPro" id="IPR048366">
    <property type="entry name" value="TNP-like_GBD"/>
</dbReference>
<reference evidence="7 8" key="1">
    <citation type="submission" date="2019-08" db="EMBL/GenBank/DDBJ databases">
        <title>The genome of the soybean aphid Biotype 1, its phylome, world population structure and adaptation to the North American continent.</title>
        <authorList>
            <person name="Giordano R."/>
            <person name="Donthu R.K."/>
            <person name="Hernandez A.G."/>
            <person name="Wright C.L."/>
            <person name="Zimin A.V."/>
        </authorList>
    </citation>
    <scope>NUCLEOTIDE SEQUENCE [LARGE SCALE GENOMIC DNA]</scope>
    <source>
        <tissue evidence="7">Whole aphids</tissue>
    </source>
</reference>
<dbReference type="Pfam" id="PF21789">
    <property type="entry name" value="TNP-like_RNaseH_C"/>
    <property type="match status" value="1"/>
</dbReference>
<dbReference type="InterPro" id="IPR048365">
    <property type="entry name" value="TNP-like_RNaseH_N"/>
</dbReference>
<protein>
    <recommendedName>
        <fullName evidence="6">THAP-type domain-containing protein</fullName>
    </recommendedName>
</protein>
<comment type="caution">
    <text evidence="7">The sequence shown here is derived from an EMBL/GenBank/DDBJ whole genome shotgun (WGS) entry which is preliminary data.</text>
</comment>
<dbReference type="InterPro" id="IPR026516">
    <property type="entry name" value="THAP1/10"/>
</dbReference>
<dbReference type="PANTHER" id="PTHR46600:SF11">
    <property type="entry name" value="THAP DOMAIN-CONTAINING PROTEIN 10"/>
    <property type="match status" value="1"/>
</dbReference>
<dbReference type="Pfam" id="PF21787">
    <property type="entry name" value="TNP-like_RNaseH_N"/>
    <property type="match status" value="1"/>
</dbReference>
<evidence type="ECO:0000256" key="1">
    <source>
        <dbReference type="ARBA" id="ARBA00022723"/>
    </source>
</evidence>
<keyword evidence="3" id="KW-0862">Zinc</keyword>
<dbReference type="SMART" id="SM00692">
    <property type="entry name" value="DM3"/>
    <property type="match status" value="1"/>
</dbReference>
<evidence type="ECO:0000256" key="5">
    <source>
        <dbReference type="PROSITE-ProRule" id="PRU00309"/>
    </source>
</evidence>
<evidence type="ECO:0000259" key="6">
    <source>
        <dbReference type="PROSITE" id="PS50950"/>
    </source>
</evidence>
<dbReference type="Pfam" id="PF21788">
    <property type="entry name" value="TNP-like_GBD"/>
    <property type="match status" value="1"/>
</dbReference>
<dbReference type="InterPro" id="IPR048367">
    <property type="entry name" value="TNP-like_RNaseH_C"/>
</dbReference>
<proteinExistence type="predicted"/>
<keyword evidence="4 5" id="KW-0238">DNA-binding</keyword>
<dbReference type="InterPro" id="IPR021896">
    <property type="entry name" value="THAP9-like_HTH"/>
</dbReference>
<dbReference type="EMBL" id="VYZN01000049">
    <property type="protein sequence ID" value="KAE9528119.1"/>
    <property type="molecule type" value="Genomic_DNA"/>
</dbReference>
<evidence type="ECO:0000313" key="8">
    <source>
        <dbReference type="Proteomes" id="UP000475862"/>
    </source>
</evidence>
<feature type="domain" description="THAP-type" evidence="6">
    <location>
        <begin position="1"/>
        <end position="86"/>
    </location>
</feature>
<evidence type="ECO:0000313" key="7">
    <source>
        <dbReference type="EMBL" id="KAE9528119.1"/>
    </source>
</evidence>
<keyword evidence="8" id="KW-1185">Reference proteome</keyword>
<dbReference type="Pfam" id="PF05485">
    <property type="entry name" value="THAP"/>
    <property type="match status" value="1"/>
</dbReference>
<dbReference type="PROSITE" id="PS50950">
    <property type="entry name" value="ZF_THAP"/>
    <property type="match status" value="1"/>
</dbReference>
<dbReference type="SUPFAM" id="SSF57716">
    <property type="entry name" value="Glucocorticoid receptor-like (DNA-binding domain)"/>
    <property type="match status" value="1"/>
</dbReference>